<proteinExistence type="predicted"/>
<evidence type="ECO:0000313" key="1">
    <source>
        <dbReference type="EMBL" id="RXH82035.1"/>
    </source>
</evidence>
<dbReference type="EMBL" id="RDQH01000338">
    <property type="protein sequence ID" value="RXH82035.1"/>
    <property type="molecule type" value="Genomic_DNA"/>
</dbReference>
<keyword evidence="2" id="KW-1185">Reference proteome</keyword>
<sequence>MVRQMQMRKSAVSVFGALHVLAQIDFCLIFKWMYRFLIRKILQRGRRHNPKLVHKLMVTLNFWTTLEFYQQLLKEFFETIDPASCGKTIRASHT</sequence>
<gene>
    <name evidence="1" type="ORF">DVH24_036376</name>
</gene>
<protein>
    <submittedName>
        <fullName evidence="1">Uncharacterized protein</fullName>
    </submittedName>
</protein>
<dbReference type="AlphaFoldDB" id="A0A498IIT3"/>
<comment type="caution">
    <text evidence="1">The sequence shown here is derived from an EMBL/GenBank/DDBJ whole genome shotgun (WGS) entry which is preliminary data.</text>
</comment>
<name>A0A498IIT3_MALDO</name>
<evidence type="ECO:0000313" key="2">
    <source>
        <dbReference type="Proteomes" id="UP000290289"/>
    </source>
</evidence>
<accession>A0A498IIT3</accession>
<reference evidence="1 2" key="1">
    <citation type="submission" date="2018-10" db="EMBL/GenBank/DDBJ databases">
        <title>A high-quality apple genome assembly.</title>
        <authorList>
            <person name="Hu J."/>
        </authorList>
    </citation>
    <scope>NUCLEOTIDE SEQUENCE [LARGE SCALE GENOMIC DNA]</scope>
    <source>
        <strain evidence="2">cv. HFTH1</strain>
        <tissue evidence="1">Young leaf</tissue>
    </source>
</reference>
<dbReference type="Proteomes" id="UP000290289">
    <property type="component" value="Chromosome 12"/>
</dbReference>
<organism evidence="1 2">
    <name type="scientific">Malus domestica</name>
    <name type="common">Apple</name>
    <name type="synonym">Pyrus malus</name>
    <dbReference type="NCBI Taxonomy" id="3750"/>
    <lineage>
        <taxon>Eukaryota</taxon>
        <taxon>Viridiplantae</taxon>
        <taxon>Streptophyta</taxon>
        <taxon>Embryophyta</taxon>
        <taxon>Tracheophyta</taxon>
        <taxon>Spermatophyta</taxon>
        <taxon>Magnoliopsida</taxon>
        <taxon>eudicotyledons</taxon>
        <taxon>Gunneridae</taxon>
        <taxon>Pentapetalae</taxon>
        <taxon>rosids</taxon>
        <taxon>fabids</taxon>
        <taxon>Rosales</taxon>
        <taxon>Rosaceae</taxon>
        <taxon>Amygdaloideae</taxon>
        <taxon>Maleae</taxon>
        <taxon>Malus</taxon>
    </lineage>
</organism>